<gene>
    <name evidence="2" type="ORF">CHGG_10125</name>
</gene>
<evidence type="ECO:0000313" key="3">
    <source>
        <dbReference type="Proteomes" id="UP000001056"/>
    </source>
</evidence>
<feature type="compositionally biased region" description="Basic residues" evidence="1">
    <location>
        <begin position="447"/>
        <end position="457"/>
    </location>
</feature>
<dbReference type="eggNOG" id="ENOG502SKH1">
    <property type="taxonomic scope" value="Eukaryota"/>
</dbReference>
<keyword evidence="3" id="KW-1185">Reference proteome</keyword>
<accession>Q2GPH9</accession>
<proteinExistence type="predicted"/>
<dbReference type="InParanoid" id="Q2GPH9"/>
<dbReference type="EMBL" id="CH408035">
    <property type="protein sequence ID" value="EAQ83721.1"/>
    <property type="molecule type" value="Genomic_DNA"/>
</dbReference>
<dbReference type="OrthoDB" id="191139at2759"/>
<organism evidence="2 3">
    <name type="scientific">Chaetomium globosum (strain ATCC 6205 / CBS 148.51 / DSM 1962 / NBRC 6347 / NRRL 1970)</name>
    <name type="common">Soil fungus</name>
    <dbReference type="NCBI Taxonomy" id="306901"/>
    <lineage>
        <taxon>Eukaryota</taxon>
        <taxon>Fungi</taxon>
        <taxon>Dikarya</taxon>
        <taxon>Ascomycota</taxon>
        <taxon>Pezizomycotina</taxon>
        <taxon>Sordariomycetes</taxon>
        <taxon>Sordariomycetidae</taxon>
        <taxon>Sordariales</taxon>
        <taxon>Chaetomiaceae</taxon>
        <taxon>Chaetomium</taxon>
    </lineage>
</organism>
<evidence type="ECO:0000313" key="2">
    <source>
        <dbReference type="EMBL" id="EAQ83721.1"/>
    </source>
</evidence>
<feature type="compositionally biased region" description="Basic residues" evidence="1">
    <location>
        <begin position="475"/>
        <end position="484"/>
    </location>
</feature>
<name>Q2GPH9_CHAGB</name>
<dbReference type="AlphaFoldDB" id="Q2GPH9"/>
<evidence type="ECO:0000256" key="1">
    <source>
        <dbReference type="SAM" id="MobiDB-lite"/>
    </source>
</evidence>
<dbReference type="GeneID" id="4396728"/>
<reference evidence="3" key="1">
    <citation type="journal article" date="2015" name="Genome Announc.">
        <title>Draft genome sequence of the cellulolytic fungus Chaetomium globosum.</title>
        <authorList>
            <person name="Cuomo C.A."/>
            <person name="Untereiner W.A."/>
            <person name="Ma L.-J."/>
            <person name="Grabherr M."/>
            <person name="Birren B.W."/>
        </authorList>
    </citation>
    <scope>NUCLEOTIDE SEQUENCE [LARGE SCALE GENOMIC DNA]</scope>
    <source>
        <strain evidence="3">ATCC 6205 / CBS 148.51 / DSM 1962 / NBRC 6347 / NRRL 1970</strain>
    </source>
</reference>
<sequence length="484" mass="54922">MNIAPRKRAMPLVPEPFEHLSVGTRPLFLGIEPLAPKWGRFCPNLDIPQYREPLSTEKKTELDKRAAKLSKRAIVNQLYKSSEFGWEVCAWHDVFGLVMDDQALRMSVTLGSQVVWDKRPYEYVATDDDGQRCVKTRIPDATLGLTAYDTFDFNFSRDHVCTGPDCDVDHTTEPDTRLSQDRLVAMMHTRECGLVVDGSWGNADIVFPFAAYEAKKRAMGYEAAKEQIRHACRTYLAMLDDLVRNPDNVTEYQTEDSSKYQFFALTSCGSFWEVYLAWNFLDRCHVETIWEGDVKDFSRAFDLICIVDQIHDYALQVHRPFVMRHLEAWHARHEKFLEPEGPSPNTLRAENHGDGPADMESGATGGKSHDGSSSMRSIQIEESLDMDDFGKRPEWFYLKKASLARRRNKAQMTREHYMDLRKFAQARQVMDAGPLPAQEEATNGSLKRGHGGPRKTGNKVVKATIAQSSSGGTRRSARLRAKGG</sequence>
<protein>
    <submittedName>
        <fullName evidence="2">Uncharacterized protein</fullName>
    </submittedName>
</protein>
<dbReference type="RefSeq" id="XP_001228052.1">
    <property type="nucleotide sequence ID" value="XM_001228051.1"/>
</dbReference>
<feature type="region of interest" description="Disordered" evidence="1">
    <location>
        <begin position="437"/>
        <end position="484"/>
    </location>
</feature>
<dbReference type="VEuPathDB" id="FungiDB:CHGG_10125"/>
<feature type="region of interest" description="Disordered" evidence="1">
    <location>
        <begin position="337"/>
        <end position="375"/>
    </location>
</feature>
<dbReference type="Proteomes" id="UP000001056">
    <property type="component" value="Unassembled WGS sequence"/>
</dbReference>
<dbReference type="HOGENOM" id="CLU_605706_0_0_1"/>
<dbReference type="OMA" id="NWEADAW"/>